<accession>M3GTE7</accession>
<evidence type="ECO:0000313" key="3">
    <source>
        <dbReference type="Proteomes" id="UP000011776"/>
    </source>
</evidence>
<comment type="caution">
    <text evidence="2">The sequence shown here is derived from an EMBL/GenBank/DDBJ whole genome shotgun (WGS) entry which is preliminary data.</text>
</comment>
<evidence type="ECO:0000256" key="1">
    <source>
        <dbReference type="SAM" id="Phobius"/>
    </source>
</evidence>
<protein>
    <submittedName>
        <fullName evidence="2">Uncharacterized protein</fullName>
    </submittedName>
</protein>
<keyword evidence="1" id="KW-0472">Membrane</keyword>
<reference evidence="2 3" key="1">
    <citation type="submission" date="2013-02" db="EMBL/GenBank/DDBJ databases">
        <authorList>
            <person name="Harkins D.M."/>
            <person name="Durkin A.S."/>
            <person name="Brinkac L.M."/>
            <person name="Haft D.H."/>
            <person name="Selengut J.D."/>
            <person name="Sanka R."/>
            <person name="DePew J."/>
            <person name="Purushe J."/>
            <person name="Tulsiani S.M."/>
            <person name="Graham G.C."/>
            <person name="Burns M.-A."/>
            <person name="Dohnt M.F."/>
            <person name="Smythe L.D."/>
            <person name="McKay D.B."/>
            <person name="Craig S.B."/>
            <person name="Vinetz J.M."/>
            <person name="Sutton G.G."/>
            <person name="Nierman W.C."/>
            <person name="Fouts D.E."/>
        </authorList>
    </citation>
    <scope>NUCLEOTIDE SEQUENCE [LARGE SCALE GENOMIC DNA]</scope>
    <source>
        <strain evidence="2 3">LT2186</strain>
    </source>
</reference>
<sequence>MRAPTNHCLETVYHFVIIFLEFDFVIVPTLEYDRFNLYKLRFFKL</sequence>
<dbReference type="EMBL" id="AFME02000291">
    <property type="protein sequence ID" value="EMG09928.1"/>
    <property type="molecule type" value="Genomic_DNA"/>
</dbReference>
<keyword evidence="1" id="KW-1133">Transmembrane helix</keyword>
<dbReference type="AlphaFoldDB" id="M3GTE7"/>
<keyword evidence="1" id="KW-0812">Transmembrane</keyword>
<gene>
    <name evidence="2" type="ORF">LEP1GSC151_3669</name>
</gene>
<evidence type="ECO:0000313" key="2">
    <source>
        <dbReference type="EMBL" id="EMG09928.1"/>
    </source>
</evidence>
<dbReference type="Proteomes" id="UP000011776">
    <property type="component" value="Unassembled WGS sequence"/>
</dbReference>
<name>M3GTE7_LEPIR</name>
<organism evidence="2 3">
    <name type="scientific">Leptospira interrogans serovar Grippotyphosa str. LT2186</name>
    <dbReference type="NCBI Taxonomy" id="1001599"/>
    <lineage>
        <taxon>Bacteria</taxon>
        <taxon>Pseudomonadati</taxon>
        <taxon>Spirochaetota</taxon>
        <taxon>Spirochaetia</taxon>
        <taxon>Leptospirales</taxon>
        <taxon>Leptospiraceae</taxon>
        <taxon>Leptospira</taxon>
    </lineage>
</organism>
<feature type="transmembrane region" description="Helical" evidence="1">
    <location>
        <begin position="12"/>
        <end position="32"/>
    </location>
</feature>
<proteinExistence type="predicted"/>
<dbReference type="BioCyc" id="LINT1001599:G11K9-2411-MONOMER"/>